<keyword evidence="12 15" id="KW-1133">Transmembrane helix</keyword>
<dbReference type="CDD" id="cd06225">
    <property type="entry name" value="HAMP"/>
    <property type="match status" value="1"/>
</dbReference>
<dbReference type="InterPro" id="IPR003594">
    <property type="entry name" value="HATPase_dom"/>
</dbReference>
<dbReference type="PROSITE" id="PS50109">
    <property type="entry name" value="HIS_KIN"/>
    <property type="match status" value="1"/>
</dbReference>
<gene>
    <name evidence="18" type="ORF">R6U77_15040</name>
</gene>
<evidence type="ECO:0000313" key="19">
    <source>
        <dbReference type="Proteomes" id="UP001322664"/>
    </source>
</evidence>
<keyword evidence="5" id="KW-1003">Cell membrane</keyword>
<accession>A0ABZ0S1K6</accession>
<evidence type="ECO:0000256" key="2">
    <source>
        <dbReference type="ARBA" id="ARBA00004651"/>
    </source>
</evidence>
<name>A0ABZ0S1K6_9BACI</name>
<dbReference type="EMBL" id="CP137624">
    <property type="protein sequence ID" value="WPK11192.1"/>
    <property type="molecule type" value="Genomic_DNA"/>
</dbReference>
<evidence type="ECO:0000256" key="13">
    <source>
        <dbReference type="ARBA" id="ARBA00023012"/>
    </source>
</evidence>
<dbReference type="PANTHER" id="PTHR45528:SF12">
    <property type="entry name" value="SENSOR HISTIDINE KINASE ARSS"/>
    <property type="match status" value="1"/>
</dbReference>
<keyword evidence="11" id="KW-0067">ATP-binding</keyword>
<dbReference type="InterPro" id="IPR004358">
    <property type="entry name" value="Sig_transdc_His_kin-like_C"/>
</dbReference>
<evidence type="ECO:0000256" key="1">
    <source>
        <dbReference type="ARBA" id="ARBA00000085"/>
    </source>
</evidence>
<evidence type="ECO:0000256" key="5">
    <source>
        <dbReference type="ARBA" id="ARBA00022475"/>
    </source>
</evidence>
<evidence type="ECO:0000256" key="12">
    <source>
        <dbReference type="ARBA" id="ARBA00022989"/>
    </source>
</evidence>
<evidence type="ECO:0000256" key="8">
    <source>
        <dbReference type="ARBA" id="ARBA00022692"/>
    </source>
</evidence>
<organism evidence="18 19">
    <name type="scientific">Lysinibacillus louembei</name>
    <dbReference type="NCBI Taxonomy" id="1470088"/>
    <lineage>
        <taxon>Bacteria</taxon>
        <taxon>Bacillati</taxon>
        <taxon>Bacillota</taxon>
        <taxon>Bacilli</taxon>
        <taxon>Bacillales</taxon>
        <taxon>Bacillaceae</taxon>
        <taxon>Lysinibacillus</taxon>
    </lineage>
</organism>
<sequence length="457" mass="52237">MKQLFNRMSLKEKWMLSTATTIFISYVLICLILYISLHTWLLNNEERSALRSADDMSSFFETLSPTTTIQQLEERLSNTIGKQEQTVRIMNFDGIQILSFNDVSPVVPTTATYEELLNTVMRKTDDAYIIERVVQIGPFQGYMQLIHPLTTFHKMMQYVLTTMAIVGVGALLLVAFISFYLANRLIRPLQQLRDSMQSVRDKGLKEREAFTYQADDEIGDLLQMYDSMLEELNISFTQQQQFVADASHELRTPIQAVEGHLSLLARWGKDDPQILNESIDSSLMEVKRMKKMIEELLQLARREQAIDTSEVDVSAVLPQVIHELAMVYPNAQFHVEELSQQRLAISPEALAQILRNIIENGIRYNESIPKIRISTAQIDGCFYIEIQDNGIGIAKEHLPFIFDRFYRVDASRQQNGGGTGLGLSITKMLAAKYHVELKVQSEIQQGTTFLLKIPLKK</sequence>
<feature type="transmembrane region" description="Helical" evidence="15">
    <location>
        <begin position="158"/>
        <end position="182"/>
    </location>
</feature>
<dbReference type="InterPro" id="IPR005467">
    <property type="entry name" value="His_kinase_dom"/>
</dbReference>
<evidence type="ECO:0000259" key="17">
    <source>
        <dbReference type="PROSITE" id="PS50885"/>
    </source>
</evidence>
<evidence type="ECO:0000256" key="6">
    <source>
        <dbReference type="ARBA" id="ARBA00022553"/>
    </source>
</evidence>
<dbReference type="SMART" id="SM00388">
    <property type="entry name" value="HisKA"/>
    <property type="match status" value="1"/>
</dbReference>
<dbReference type="InterPro" id="IPR003661">
    <property type="entry name" value="HisK_dim/P_dom"/>
</dbReference>
<dbReference type="SMART" id="SM00387">
    <property type="entry name" value="HATPase_c"/>
    <property type="match status" value="1"/>
</dbReference>
<dbReference type="CDD" id="cd00082">
    <property type="entry name" value="HisKA"/>
    <property type="match status" value="1"/>
</dbReference>
<keyword evidence="19" id="KW-1185">Reference proteome</keyword>
<dbReference type="Pfam" id="PF18719">
    <property type="entry name" value="ArlS_N"/>
    <property type="match status" value="1"/>
</dbReference>
<feature type="domain" description="HAMP" evidence="17">
    <location>
        <begin position="183"/>
        <end position="237"/>
    </location>
</feature>
<dbReference type="InterPro" id="IPR036097">
    <property type="entry name" value="HisK_dim/P_sf"/>
</dbReference>
<dbReference type="RefSeq" id="WP_319836265.1">
    <property type="nucleotide sequence ID" value="NZ_CP137624.1"/>
</dbReference>
<comment type="subcellular location">
    <subcellularLocation>
        <location evidence="2">Cell membrane</location>
        <topology evidence="2">Multi-pass membrane protein</topology>
    </subcellularLocation>
</comment>
<feature type="transmembrane region" description="Helical" evidence="15">
    <location>
        <begin position="21"/>
        <end position="41"/>
    </location>
</feature>
<dbReference type="InterPro" id="IPR003660">
    <property type="entry name" value="HAMP_dom"/>
</dbReference>
<dbReference type="PANTHER" id="PTHR45528">
    <property type="entry name" value="SENSOR HISTIDINE KINASE CPXA"/>
    <property type="match status" value="1"/>
</dbReference>
<keyword evidence="6" id="KW-0597">Phosphoprotein</keyword>
<evidence type="ECO:0000256" key="15">
    <source>
        <dbReference type="SAM" id="Phobius"/>
    </source>
</evidence>
<evidence type="ECO:0000256" key="11">
    <source>
        <dbReference type="ARBA" id="ARBA00022840"/>
    </source>
</evidence>
<dbReference type="EC" id="2.7.13.3" evidence="3"/>
<evidence type="ECO:0000313" key="18">
    <source>
        <dbReference type="EMBL" id="WPK11192.1"/>
    </source>
</evidence>
<dbReference type="Pfam" id="PF02518">
    <property type="entry name" value="HATPase_c"/>
    <property type="match status" value="1"/>
</dbReference>
<keyword evidence="8 15" id="KW-0812">Transmembrane</keyword>
<evidence type="ECO:0000256" key="4">
    <source>
        <dbReference type="ARBA" id="ARBA00015735"/>
    </source>
</evidence>
<feature type="domain" description="Histidine kinase" evidence="16">
    <location>
        <begin position="245"/>
        <end position="457"/>
    </location>
</feature>
<reference evidence="18 19" key="1">
    <citation type="submission" date="2023-09" db="EMBL/GenBank/DDBJ databases">
        <authorList>
            <person name="Page C.A."/>
            <person name="Perez-Diaz I.M."/>
        </authorList>
    </citation>
    <scope>NUCLEOTIDE SEQUENCE [LARGE SCALE GENOMIC DNA]</scope>
    <source>
        <strain evidence="18 19">Ll15</strain>
    </source>
</reference>
<dbReference type="Gene3D" id="1.10.287.130">
    <property type="match status" value="1"/>
</dbReference>
<evidence type="ECO:0000259" key="16">
    <source>
        <dbReference type="PROSITE" id="PS50109"/>
    </source>
</evidence>
<keyword evidence="9" id="KW-0547">Nucleotide-binding</keyword>
<dbReference type="InterPro" id="IPR041610">
    <property type="entry name" value="ArlS_N"/>
</dbReference>
<dbReference type="GO" id="GO:0016301">
    <property type="term" value="F:kinase activity"/>
    <property type="evidence" value="ECO:0007669"/>
    <property type="project" value="UniProtKB-KW"/>
</dbReference>
<evidence type="ECO:0000256" key="9">
    <source>
        <dbReference type="ARBA" id="ARBA00022741"/>
    </source>
</evidence>
<keyword evidence="10 18" id="KW-0418">Kinase</keyword>
<dbReference type="PROSITE" id="PS50885">
    <property type="entry name" value="HAMP"/>
    <property type="match status" value="1"/>
</dbReference>
<dbReference type="Proteomes" id="UP001322664">
    <property type="component" value="Chromosome"/>
</dbReference>
<evidence type="ECO:0000256" key="7">
    <source>
        <dbReference type="ARBA" id="ARBA00022679"/>
    </source>
</evidence>
<dbReference type="InterPro" id="IPR050398">
    <property type="entry name" value="HssS/ArlS-like"/>
</dbReference>
<dbReference type="PRINTS" id="PR00344">
    <property type="entry name" value="BCTRLSENSOR"/>
</dbReference>
<dbReference type="Gene3D" id="6.10.340.10">
    <property type="match status" value="1"/>
</dbReference>
<comment type="catalytic activity">
    <reaction evidence="1">
        <text>ATP + protein L-histidine = ADP + protein N-phospho-L-histidine.</text>
        <dbReference type="EC" id="2.7.13.3"/>
    </reaction>
</comment>
<dbReference type="CDD" id="cd00075">
    <property type="entry name" value="HATPase"/>
    <property type="match status" value="1"/>
</dbReference>
<keyword evidence="13" id="KW-0902">Two-component regulatory system</keyword>
<dbReference type="Pfam" id="PF00672">
    <property type="entry name" value="HAMP"/>
    <property type="match status" value="1"/>
</dbReference>
<dbReference type="InterPro" id="IPR036890">
    <property type="entry name" value="HATPase_C_sf"/>
</dbReference>
<protein>
    <recommendedName>
        <fullName evidence="4">Signal transduction histidine-protein kinase ArlS</fullName>
        <ecNumber evidence="3">2.7.13.3</ecNumber>
    </recommendedName>
</protein>
<dbReference type="Pfam" id="PF00512">
    <property type="entry name" value="HisKA"/>
    <property type="match status" value="1"/>
</dbReference>
<keyword evidence="7" id="KW-0808">Transferase</keyword>
<dbReference type="SUPFAM" id="SSF55874">
    <property type="entry name" value="ATPase domain of HSP90 chaperone/DNA topoisomerase II/histidine kinase"/>
    <property type="match status" value="1"/>
</dbReference>
<dbReference type="Gene3D" id="3.30.565.10">
    <property type="entry name" value="Histidine kinase-like ATPase, C-terminal domain"/>
    <property type="match status" value="1"/>
</dbReference>
<evidence type="ECO:0000256" key="14">
    <source>
        <dbReference type="ARBA" id="ARBA00023136"/>
    </source>
</evidence>
<proteinExistence type="predicted"/>
<dbReference type="SUPFAM" id="SSF47384">
    <property type="entry name" value="Homodimeric domain of signal transducing histidine kinase"/>
    <property type="match status" value="1"/>
</dbReference>
<evidence type="ECO:0000256" key="3">
    <source>
        <dbReference type="ARBA" id="ARBA00012438"/>
    </source>
</evidence>
<keyword evidence="14 15" id="KW-0472">Membrane</keyword>
<evidence type="ECO:0000256" key="10">
    <source>
        <dbReference type="ARBA" id="ARBA00022777"/>
    </source>
</evidence>